<dbReference type="GO" id="GO:0019005">
    <property type="term" value="C:SCF ubiquitin ligase complex"/>
    <property type="evidence" value="ECO:0007669"/>
    <property type="project" value="TreeGrafter"/>
</dbReference>
<dbReference type="AlphaFoldDB" id="A0A8J5XQD4"/>
<evidence type="ECO:0000259" key="1">
    <source>
        <dbReference type="PROSITE" id="PS50181"/>
    </source>
</evidence>
<name>A0A8J5XQD4_DIALT</name>
<dbReference type="InterPro" id="IPR001810">
    <property type="entry name" value="F-box_dom"/>
</dbReference>
<accession>A0A8J5XQD4</accession>
<sequence>MLHVSAATRHLVEHIVRSCRALHERGAGDDGAQPDVSSAAPAPVLVITSRHVSRHVVVDAIFGLRFGYDPTVRNLAELPQDVLLRIFSTLPAQSLCSLAQVSKSFNTLADDGTLWRAICGCGLSRAAGAPGAHGAAADACCSDCKEHVRDDHVQRLQCEALLWLMQLEERRRRHQARLRKLKQLFLPLLQTAFVLLVLLWPWETAPSGPGAAKPAKQPPCVQYQYATWDGRHALSPTVRAAAE</sequence>
<keyword evidence="3" id="KW-1185">Reference proteome</keyword>
<protein>
    <recommendedName>
        <fullName evidence="1">F-box domain-containing protein</fullName>
    </recommendedName>
</protein>
<dbReference type="PANTHER" id="PTHR46731:SF1">
    <property type="entry name" value="F-BOX ONLY PROTEIN 15"/>
    <property type="match status" value="1"/>
</dbReference>
<evidence type="ECO:0000313" key="3">
    <source>
        <dbReference type="Proteomes" id="UP000751190"/>
    </source>
</evidence>
<dbReference type="OrthoDB" id="550575at2759"/>
<feature type="domain" description="F-box" evidence="1">
    <location>
        <begin position="72"/>
        <end position="118"/>
    </location>
</feature>
<comment type="caution">
    <text evidence="2">The sequence shown here is derived from an EMBL/GenBank/DDBJ whole genome shotgun (WGS) entry which is preliminary data.</text>
</comment>
<dbReference type="Pfam" id="PF12937">
    <property type="entry name" value="F-box-like"/>
    <property type="match status" value="1"/>
</dbReference>
<evidence type="ECO:0000313" key="2">
    <source>
        <dbReference type="EMBL" id="KAG8463555.1"/>
    </source>
</evidence>
<dbReference type="SUPFAM" id="SSF81383">
    <property type="entry name" value="F-box domain"/>
    <property type="match status" value="1"/>
</dbReference>
<reference evidence="2" key="1">
    <citation type="submission" date="2021-05" db="EMBL/GenBank/DDBJ databases">
        <title>The genome of the haptophyte Pavlova lutheri (Diacronema luteri, Pavlovales) - a model for lipid biosynthesis in eukaryotic algae.</title>
        <authorList>
            <person name="Hulatt C.J."/>
            <person name="Posewitz M.C."/>
        </authorList>
    </citation>
    <scope>NUCLEOTIDE SEQUENCE</scope>
    <source>
        <strain evidence="2">NIVA-4/92</strain>
    </source>
</reference>
<proteinExistence type="predicted"/>
<dbReference type="SMART" id="SM00256">
    <property type="entry name" value="FBOX"/>
    <property type="match status" value="1"/>
</dbReference>
<dbReference type="InterPro" id="IPR036047">
    <property type="entry name" value="F-box-like_dom_sf"/>
</dbReference>
<dbReference type="PANTHER" id="PTHR46731">
    <property type="entry name" value="F-BOX ONLY PROTEIN 15"/>
    <property type="match status" value="1"/>
</dbReference>
<dbReference type="Proteomes" id="UP000751190">
    <property type="component" value="Unassembled WGS sequence"/>
</dbReference>
<dbReference type="PROSITE" id="PS50181">
    <property type="entry name" value="FBOX"/>
    <property type="match status" value="1"/>
</dbReference>
<dbReference type="EMBL" id="JAGTXO010000015">
    <property type="protein sequence ID" value="KAG8463555.1"/>
    <property type="molecule type" value="Genomic_DNA"/>
</dbReference>
<organism evidence="2 3">
    <name type="scientific">Diacronema lutheri</name>
    <name type="common">Unicellular marine alga</name>
    <name type="synonym">Monochrysis lutheri</name>
    <dbReference type="NCBI Taxonomy" id="2081491"/>
    <lineage>
        <taxon>Eukaryota</taxon>
        <taxon>Haptista</taxon>
        <taxon>Haptophyta</taxon>
        <taxon>Pavlovophyceae</taxon>
        <taxon>Pavlovales</taxon>
        <taxon>Pavlovaceae</taxon>
        <taxon>Diacronema</taxon>
    </lineage>
</organism>
<gene>
    <name evidence="2" type="ORF">KFE25_003828</name>
</gene>
<dbReference type="Gene3D" id="1.20.1280.50">
    <property type="match status" value="1"/>
</dbReference>